<gene>
    <name evidence="1" type="ORF">JOE61_000113</name>
</gene>
<dbReference type="CDD" id="cd08556">
    <property type="entry name" value="GDPD"/>
    <property type="match status" value="1"/>
</dbReference>
<organism evidence="1 2">
    <name type="scientific">Nocardioides salarius</name>
    <dbReference type="NCBI Taxonomy" id="374513"/>
    <lineage>
        <taxon>Bacteria</taxon>
        <taxon>Bacillati</taxon>
        <taxon>Actinomycetota</taxon>
        <taxon>Actinomycetes</taxon>
        <taxon>Propionibacteriales</taxon>
        <taxon>Nocardioidaceae</taxon>
        <taxon>Nocardioides</taxon>
    </lineage>
</organism>
<dbReference type="Gene3D" id="3.20.20.190">
    <property type="entry name" value="Phosphatidylinositol (PI) phosphodiesterase"/>
    <property type="match status" value="2"/>
</dbReference>
<dbReference type="InterPro" id="IPR017946">
    <property type="entry name" value="PLC-like_Pdiesterase_TIM-brl"/>
</dbReference>
<dbReference type="EMBL" id="JAFBBZ010000001">
    <property type="protein sequence ID" value="MBM7506299.1"/>
    <property type="molecule type" value="Genomic_DNA"/>
</dbReference>
<proteinExistence type="predicted"/>
<dbReference type="PANTHER" id="PTHR46211:SF14">
    <property type="entry name" value="GLYCEROPHOSPHODIESTER PHOSPHODIESTERASE"/>
    <property type="match status" value="1"/>
</dbReference>
<protein>
    <submittedName>
        <fullName evidence="1">Glycerophosphoryl diester phosphodiesterase</fullName>
    </submittedName>
</protein>
<dbReference type="RefSeq" id="WP_193668782.1">
    <property type="nucleotide sequence ID" value="NZ_JACDTV010000006.1"/>
</dbReference>
<dbReference type="SUPFAM" id="SSF51695">
    <property type="entry name" value="PLC-like phosphodiesterases"/>
    <property type="match status" value="1"/>
</dbReference>
<sequence>MRLPLAIAHRAGNSLAALREAVEMGVDVVECDVRTGRDRLEVRHLKSAGPLPFLWDRWELAPASAPRLGLDEVLAARSHGTAIMLDLKGDARGDMAAAVAQQLLDLPGGEVLACGRQWGVVDRLAARGRSVRPVLSARNRVELARLRRRLGAPPPGAAPAYGVSVHRSLVEPRLVAELHRAVEVVMTWPVNDVGTLDAVLAAGVSGVISDEPDVLAELLARRGPAPPAVG</sequence>
<reference evidence="1 2" key="1">
    <citation type="submission" date="2021-01" db="EMBL/GenBank/DDBJ databases">
        <title>Sequencing the genomes of 1000 actinobacteria strains.</title>
        <authorList>
            <person name="Klenk H.-P."/>
        </authorList>
    </citation>
    <scope>NUCLEOTIDE SEQUENCE [LARGE SCALE GENOMIC DNA]</scope>
    <source>
        <strain evidence="1 2">DSM 18239</strain>
    </source>
</reference>
<dbReference type="PANTHER" id="PTHR46211">
    <property type="entry name" value="GLYCEROPHOSPHORYL DIESTER PHOSPHODIESTERASE"/>
    <property type="match status" value="1"/>
</dbReference>
<evidence type="ECO:0000313" key="1">
    <source>
        <dbReference type="EMBL" id="MBM7506299.1"/>
    </source>
</evidence>
<comment type="caution">
    <text evidence="1">The sequence shown here is derived from an EMBL/GenBank/DDBJ whole genome shotgun (WGS) entry which is preliminary data.</text>
</comment>
<accession>A0ABS2M539</accession>
<evidence type="ECO:0000313" key="2">
    <source>
        <dbReference type="Proteomes" id="UP000732378"/>
    </source>
</evidence>
<name>A0ABS2M539_9ACTN</name>
<dbReference type="Proteomes" id="UP000732378">
    <property type="component" value="Unassembled WGS sequence"/>
</dbReference>
<keyword evidence="2" id="KW-1185">Reference proteome</keyword>